<dbReference type="EMBL" id="QPFP01000032">
    <property type="protein sequence ID" value="TEB28443.1"/>
    <property type="molecule type" value="Genomic_DNA"/>
</dbReference>
<evidence type="ECO:0000313" key="2">
    <source>
        <dbReference type="Proteomes" id="UP000298030"/>
    </source>
</evidence>
<comment type="caution">
    <text evidence="1">The sequence shown here is derived from an EMBL/GenBank/DDBJ whole genome shotgun (WGS) entry which is preliminary data.</text>
</comment>
<organism evidence="1 2">
    <name type="scientific">Coprinellus micaceus</name>
    <name type="common">Glistening ink-cap mushroom</name>
    <name type="synonym">Coprinus micaceus</name>
    <dbReference type="NCBI Taxonomy" id="71717"/>
    <lineage>
        <taxon>Eukaryota</taxon>
        <taxon>Fungi</taxon>
        <taxon>Dikarya</taxon>
        <taxon>Basidiomycota</taxon>
        <taxon>Agaricomycotina</taxon>
        <taxon>Agaricomycetes</taxon>
        <taxon>Agaricomycetidae</taxon>
        <taxon>Agaricales</taxon>
        <taxon>Agaricineae</taxon>
        <taxon>Psathyrellaceae</taxon>
        <taxon>Coprinellus</taxon>
    </lineage>
</organism>
<protein>
    <submittedName>
        <fullName evidence="1">Uncharacterized protein</fullName>
    </submittedName>
</protein>
<keyword evidence="2" id="KW-1185">Reference proteome</keyword>
<accession>A0A4Y7T2R2</accession>
<proteinExistence type="predicted"/>
<reference evidence="1 2" key="1">
    <citation type="journal article" date="2019" name="Nat. Ecol. Evol.">
        <title>Megaphylogeny resolves global patterns of mushroom evolution.</title>
        <authorList>
            <person name="Varga T."/>
            <person name="Krizsan K."/>
            <person name="Foldi C."/>
            <person name="Dima B."/>
            <person name="Sanchez-Garcia M."/>
            <person name="Sanchez-Ramirez S."/>
            <person name="Szollosi G.J."/>
            <person name="Szarkandi J.G."/>
            <person name="Papp V."/>
            <person name="Albert L."/>
            <person name="Andreopoulos W."/>
            <person name="Angelini C."/>
            <person name="Antonin V."/>
            <person name="Barry K.W."/>
            <person name="Bougher N.L."/>
            <person name="Buchanan P."/>
            <person name="Buyck B."/>
            <person name="Bense V."/>
            <person name="Catcheside P."/>
            <person name="Chovatia M."/>
            <person name="Cooper J."/>
            <person name="Damon W."/>
            <person name="Desjardin D."/>
            <person name="Finy P."/>
            <person name="Geml J."/>
            <person name="Haridas S."/>
            <person name="Hughes K."/>
            <person name="Justo A."/>
            <person name="Karasinski D."/>
            <person name="Kautmanova I."/>
            <person name="Kiss B."/>
            <person name="Kocsube S."/>
            <person name="Kotiranta H."/>
            <person name="LaButti K.M."/>
            <person name="Lechner B.E."/>
            <person name="Liimatainen K."/>
            <person name="Lipzen A."/>
            <person name="Lukacs Z."/>
            <person name="Mihaltcheva S."/>
            <person name="Morgado L.N."/>
            <person name="Niskanen T."/>
            <person name="Noordeloos M.E."/>
            <person name="Ohm R.A."/>
            <person name="Ortiz-Santana B."/>
            <person name="Ovrebo C."/>
            <person name="Racz N."/>
            <person name="Riley R."/>
            <person name="Savchenko A."/>
            <person name="Shiryaev A."/>
            <person name="Soop K."/>
            <person name="Spirin V."/>
            <person name="Szebenyi C."/>
            <person name="Tomsovsky M."/>
            <person name="Tulloss R.E."/>
            <person name="Uehling J."/>
            <person name="Grigoriev I.V."/>
            <person name="Vagvolgyi C."/>
            <person name="Papp T."/>
            <person name="Martin F.M."/>
            <person name="Miettinen O."/>
            <person name="Hibbett D.S."/>
            <person name="Nagy L.G."/>
        </authorList>
    </citation>
    <scope>NUCLEOTIDE SEQUENCE [LARGE SCALE GENOMIC DNA]</scope>
    <source>
        <strain evidence="1 2">FP101781</strain>
    </source>
</reference>
<evidence type="ECO:0000313" key="1">
    <source>
        <dbReference type="EMBL" id="TEB28443.1"/>
    </source>
</evidence>
<gene>
    <name evidence="1" type="ORF">FA13DRAFT_1793924</name>
</gene>
<dbReference type="Proteomes" id="UP000298030">
    <property type="component" value="Unassembled WGS sequence"/>
</dbReference>
<dbReference type="OrthoDB" id="2995180at2759"/>
<name>A0A4Y7T2R2_COPMI</name>
<sequence>MDAHRLLTVKTGNITLQPDEVDFLRQEISTREQSIATLLSECKTLKGLLAPLRRQAVPPETLGEIFYHAIWQAEPDYDCDHAVDQRLLNICLVCKAWRSAALGAPRLWCTIEDFPLAAPITGDFSQVETWFKHAGSLPKTIELYEIDHVDRIPEDCQSVQV</sequence>
<dbReference type="AlphaFoldDB" id="A0A4Y7T2R2"/>